<name>A0AA86R1M7_9EUKA</name>
<accession>A0AA86R1M7</accession>
<evidence type="ECO:0000313" key="4">
    <source>
        <dbReference type="Proteomes" id="UP001642409"/>
    </source>
</evidence>
<reference evidence="2" key="1">
    <citation type="submission" date="2023-06" db="EMBL/GenBank/DDBJ databases">
        <authorList>
            <person name="Kurt Z."/>
        </authorList>
    </citation>
    <scope>NUCLEOTIDE SEQUENCE</scope>
</reference>
<evidence type="ECO:0000313" key="2">
    <source>
        <dbReference type="EMBL" id="CAI9970034.1"/>
    </source>
</evidence>
<comment type="caution">
    <text evidence="2">The sequence shown here is derived from an EMBL/GenBank/DDBJ whole genome shotgun (WGS) entry which is preliminary data.</text>
</comment>
<proteinExistence type="predicted"/>
<keyword evidence="1" id="KW-0732">Signal</keyword>
<protein>
    <submittedName>
        <fullName evidence="3">Hypothetical_protein</fullName>
    </submittedName>
</protein>
<feature type="signal peptide" evidence="1">
    <location>
        <begin position="1"/>
        <end position="26"/>
    </location>
</feature>
<reference evidence="3 4" key="2">
    <citation type="submission" date="2024-07" db="EMBL/GenBank/DDBJ databases">
        <authorList>
            <person name="Akdeniz Z."/>
        </authorList>
    </citation>
    <scope>NUCLEOTIDE SEQUENCE [LARGE SCALE GENOMIC DNA]</scope>
</reference>
<dbReference type="Proteomes" id="UP001642409">
    <property type="component" value="Unassembled WGS sequence"/>
</dbReference>
<dbReference type="EMBL" id="CATOUU010001067">
    <property type="protein sequence ID" value="CAI9970034.1"/>
    <property type="molecule type" value="Genomic_DNA"/>
</dbReference>
<keyword evidence="4" id="KW-1185">Reference proteome</keyword>
<organism evidence="2">
    <name type="scientific">Hexamita inflata</name>
    <dbReference type="NCBI Taxonomy" id="28002"/>
    <lineage>
        <taxon>Eukaryota</taxon>
        <taxon>Metamonada</taxon>
        <taxon>Diplomonadida</taxon>
        <taxon>Hexamitidae</taxon>
        <taxon>Hexamitinae</taxon>
        <taxon>Hexamita</taxon>
    </lineage>
</organism>
<gene>
    <name evidence="2" type="ORF">HINF_LOCUS57679</name>
    <name evidence="3" type="ORF">HINF_LOCUS67256</name>
</gene>
<evidence type="ECO:0000313" key="3">
    <source>
        <dbReference type="EMBL" id="CAL6093992.1"/>
    </source>
</evidence>
<feature type="chain" id="PRO_5041669727" evidence="1">
    <location>
        <begin position="27"/>
        <end position="389"/>
    </location>
</feature>
<sequence length="389" mass="43287">MQPSSLWLDQLLALLSGFTSLVPVSASFPFSFFWAERTMMTTATTMATTTSSGRPTQTPSMQFPDLALTAVFLQMPIFALNSQPAAQLWHFPSAPNTYCESAHRRQPEDAKPANPAEASQAHTLFWKTRCSCWYFSRQLWQVAPSTLGTDPLILHWTAFSAREVAPVTLAAKPEPLSATHLNSAARSKSSPDSWPYFWLQVWQASPSALTTLLADQHRTSCSVEIEASLSIFPAKPEAWSTAHEKALGSKSSPDSWPYFWLQVWQASPSALTTLLADQHRTSCSVENEVSLSIFPAKPEAWSTAHEKALGSKTTPASALYFWLQVTQLSPSAETTSGHSWQPLWALPAYLRWASHSQDPDTYEYIWPLGHSWVFYQSTNTANTAIIRLK</sequence>
<dbReference type="EMBL" id="CAXDID020000462">
    <property type="protein sequence ID" value="CAL6093992.1"/>
    <property type="molecule type" value="Genomic_DNA"/>
</dbReference>
<dbReference type="AlphaFoldDB" id="A0AA86R1M7"/>
<evidence type="ECO:0000256" key="1">
    <source>
        <dbReference type="SAM" id="SignalP"/>
    </source>
</evidence>